<evidence type="ECO:0000313" key="4">
    <source>
        <dbReference type="Proteomes" id="UP000290797"/>
    </source>
</evidence>
<keyword evidence="3" id="KW-0946">Virion</keyword>
<dbReference type="OrthoDB" id="10782at10239"/>
<accession>A0A2D0ZXC6</accession>
<feature type="compositionally biased region" description="Pro residues" evidence="1">
    <location>
        <begin position="493"/>
        <end position="504"/>
    </location>
</feature>
<feature type="compositionally biased region" description="Low complexity" evidence="1">
    <location>
        <begin position="764"/>
        <end position="778"/>
    </location>
</feature>
<feature type="compositionally biased region" description="Low complexity" evidence="1">
    <location>
        <begin position="839"/>
        <end position="856"/>
    </location>
</feature>
<keyword evidence="4" id="KW-1185">Reference proteome</keyword>
<feature type="region of interest" description="Disordered" evidence="1">
    <location>
        <begin position="808"/>
        <end position="856"/>
    </location>
</feature>
<keyword evidence="2" id="KW-1133">Transmembrane helix</keyword>
<feature type="compositionally biased region" description="Low complexity" evidence="1">
    <location>
        <begin position="728"/>
        <end position="756"/>
    </location>
</feature>
<dbReference type="GO" id="GO:0019031">
    <property type="term" value="C:viral envelope"/>
    <property type="evidence" value="ECO:0007669"/>
    <property type="project" value="UniProtKB-KW"/>
</dbReference>
<dbReference type="EMBL" id="MF385016">
    <property type="protein sequence ID" value="ATA58281.1"/>
    <property type="molecule type" value="Genomic_DNA"/>
</dbReference>
<keyword evidence="2" id="KW-0812">Transmembrane</keyword>
<proteinExistence type="predicted"/>
<evidence type="ECO:0000256" key="1">
    <source>
        <dbReference type="SAM" id="MobiDB-lite"/>
    </source>
</evidence>
<feature type="compositionally biased region" description="Low complexity" evidence="1">
    <location>
        <begin position="808"/>
        <end position="827"/>
    </location>
</feature>
<protein>
    <submittedName>
        <fullName evidence="3">Envelope glycoprotein</fullName>
    </submittedName>
</protein>
<keyword evidence="2" id="KW-0472">Membrane</keyword>
<sequence length="947" mass="100945">MGSRHTSMGSSPALPEQAPLPPCDYAYPTATYYLLSSTYMLSLWWMNDTKYPACPKCGYNVSAVASWERTKSNRDVVRGHDAFGLGVVEESTLVASVNATIDGSIDEFTLRPLQRDGMFMVFSKTKFGVAGGGVDYEPRSYILHVRDPFGINWCRVFSANALSPPSSDQARQLAQQKNCLQRNETITVKNGEMRLEQVEVRVDVDKQTTMALYIFTHEVDLRCVISLRYVRFLVENSSRTFNCLAGALIVGVRATGPMNTAPPTSLSGRIAGGFGFGAPSPSPQERNFEARVTVKGVFPEHHPYAVALSLTKAGSQSPYVCMNFTQLTQASLPFGSASSINNNPEVVYAHMAADGHPRVAVHLNNTAGQNISLYFVGVYEPNDSTPSLGCVWKIRKNGSWAVQRPPKEQCALGIHGDFFVRTNGDSMLTLVFKSSRDISHERDLMMFVHAMERPSEFSLIRFHKQTTPAPTTPAPTTTHTTAATTPTLTAPGPTTPEPTVPEPTTPELTTPELDTASATTPATITTPAATTLAPTTPGPATPESTTVSATTSTTAAPDVTTTVPKTSPDSFFSTLFDDGSGWLKTPTPATFDDMSGSGWLEPRPQTTNAPSPVASTQASNPSQKPTPTPHRSVSPPVSAYARSSVSTRAPISDAVTVLASTTPAQVRSTTAKNVLPESGTPANIPTTTKVGGIQKTTLFFTTYIAATSTATPTTTTATTTTTTTTATTTTTTTAAPTTTHTTTHSPTTITDTATVTPLPATYPSTTQTTDSQATSSKPITPTISSFKSAHTQTAAPATLVPATLAPATPTTQSTTHHAHTAITTSVTSPPPTSHPTRPPTVKLTTRAAATTTTTTTSSTVALITGATSESVTPDPTPSPSPSPTPAFPWIWGWNGPWHAAFLETWFAPIVAIFVVLGLIFIVNLFMCWCTTRAAMGRRKINYQTTRF</sequence>
<feature type="compositionally biased region" description="Low complexity" evidence="1">
    <location>
        <begin position="466"/>
        <end position="492"/>
    </location>
</feature>
<feature type="transmembrane region" description="Helical" evidence="2">
    <location>
        <begin position="905"/>
        <end position="929"/>
    </location>
</feature>
<feature type="compositionally biased region" description="Low complexity" evidence="1">
    <location>
        <begin position="505"/>
        <end position="535"/>
    </location>
</feature>
<evidence type="ECO:0000256" key="2">
    <source>
        <dbReference type="SAM" id="Phobius"/>
    </source>
</evidence>
<dbReference type="Proteomes" id="UP000290797">
    <property type="component" value="Segment"/>
</dbReference>
<organism evidence="3">
    <name type="scientific">vespertilionid gammaherpesvirus 3</name>
    <dbReference type="NCBI Taxonomy" id="2846598"/>
    <lineage>
        <taxon>Viruses</taxon>
        <taxon>Duplodnaviria</taxon>
        <taxon>Heunggongvirae</taxon>
        <taxon>Peploviricota</taxon>
        <taxon>Herviviricetes</taxon>
        <taxon>Herpesvirales</taxon>
        <taxon>Orthoherpesviridae</taxon>
        <taxon>Gammaherpesvirinae</taxon>
        <taxon>Patagivirus</taxon>
        <taxon>Patagivirus vespertilionidgamma3</taxon>
    </lineage>
</organism>
<feature type="compositionally biased region" description="Low complexity" evidence="1">
    <location>
        <begin position="541"/>
        <end position="566"/>
    </location>
</feature>
<reference evidence="3" key="1">
    <citation type="journal article" date="2018" name="Virology">
        <title>Isolation, characterization and prevalence of a novel Gammaherpesvirus in Eptesicus fuscus, the North American big brown bat.</title>
        <authorList>
            <person name="Subudhi S."/>
            <person name="Rapin N."/>
            <person name="Dorville N."/>
            <person name="Hill J.E."/>
            <person name="Town J."/>
            <person name="Willis C.K."/>
            <person name="Bollinger T.K."/>
            <person name="Misra V."/>
        </authorList>
    </citation>
    <scope>NUCLEOTIDE SEQUENCE</scope>
</reference>
<feature type="region of interest" description="Disordered" evidence="1">
    <location>
        <begin position="466"/>
        <end position="571"/>
    </location>
</feature>
<evidence type="ECO:0000313" key="3">
    <source>
        <dbReference type="EMBL" id="ATA58281.1"/>
    </source>
</evidence>
<keyword evidence="3" id="KW-0261">Viral envelope protein</keyword>
<feature type="compositionally biased region" description="Pro residues" evidence="1">
    <location>
        <begin position="828"/>
        <end position="838"/>
    </location>
</feature>
<feature type="region of interest" description="Disordered" evidence="1">
    <location>
        <begin position="728"/>
        <end position="778"/>
    </location>
</feature>
<name>A0A2D0ZXC6_9GAMA</name>
<feature type="region of interest" description="Disordered" evidence="1">
    <location>
        <begin position="586"/>
        <end position="639"/>
    </location>
</feature>
<feature type="compositionally biased region" description="Polar residues" evidence="1">
    <location>
        <begin position="604"/>
        <end position="631"/>
    </location>
</feature>